<feature type="domain" description="DNA polymerase III beta sliding clamp C-terminal" evidence="13">
    <location>
        <begin position="247"/>
        <end position="365"/>
    </location>
</feature>
<comment type="function">
    <text evidence="10">Confers DNA tethering and processivity to DNA polymerases and other proteins. Acts as a clamp, forming a ring around DNA (a reaction catalyzed by the clamp-loading complex) which diffuses in an ATP-independent manner freely and bidirectionally along dsDNA. Initially characterized for its ability to contact the catalytic subunit of DNA polymerase III (Pol III), a complex, multichain enzyme responsible for most of the replicative synthesis in bacteria; Pol III exhibits 3'-5' exonuclease proofreading activity. The beta chain is required for initiation of replication as well as for processivity of DNA replication.</text>
</comment>
<organism evidence="14 15">
    <name type="scientific">Arenimonas maotaiensis</name>
    <dbReference type="NCBI Taxonomy" id="1446479"/>
    <lineage>
        <taxon>Bacteria</taxon>
        <taxon>Pseudomonadati</taxon>
        <taxon>Pseudomonadota</taxon>
        <taxon>Gammaproteobacteria</taxon>
        <taxon>Lysobacterales</taxon>
        <taxon>Lysobacteraceae</taxon>
        <taxon>Arenimonas</taxon>
    </lineage>
</organism>
<dbReference type="GO" id="GO:0008408">
    <property type="term" value="F:3'-5' exonuclease activity"/>
    <property type="evidence" value="ECO:0007669"/>
    <property type="project" value="InterPro"/>
</dbReference>
<evidence type="ECO:0000256" key="8">
    <source>
        <dbReference type="ARBA" id="ARBA00022932"/>
    </source>
</evidence>
<evidence type="ECO:0000256" key="5">
    <source>
        <dbReference type="ARBA" id="ARBA00022679"/>
    </source>
</evidence>
<dbReference type="InterPro" id="IPR022635">
    <property type="entry name" value="DNA_polIII_beta_C"/>
</dbReference>
<protein>
    <recommendedName>
        <fullName evidence="3 10">Beta sliding clamp</fullName>
    </recommendedName>
</protein>
<comment type="caution">
    <text evidence="14">The sequence shown here is derived from an EMBL/GenBank/DDBJ whole genome shotgun (WGS) entry which is preliminary data.</text>
</comment>
<evidence type="ECO:0000256" key="1">
    <source>
        <dbReference type="ARBA" id="ARBA00004496"/>
    </source>
</evidence>
<evidence type="ECO:0000259" key="12">
    <source>
        <dbReference type="Pfam" id="PF02767"/>
    </source>
</evidence>
<evidence type="ECO:0000313" key="14">
    <source>
        <dbReference type="EMBL" id="GGF94567.1"/>
    </source>
</evidence>
<evidence type="ECO:0000256" key="4">
    <source>
        <dbReference type="ARBA" id="ARBA00022490"/>
    </source>
</evidence>
<evidence type="ECO:0000256" key="10">
    <source>
        <dbReference type="PIRNR" id="PIRNR000804"/>
    </source>
</evidence>
<dbReference type="GO" id="GO:0006271">
    <property type="term" value="P:DNA strand elongation involved in DNA replication"/>
    <property type="evidence" value="ECO:0007669"/>
    <property type="project" value="TreeGrafter"/>
</dbReference>
<evidence type="ECO:0000256" key="6">
    <source>
        <dbReference type="ARBA" id="ARBA00022695"/>
    </source>
</evidence>
<evidence type="ECO:0000259" key="13">
    <source>
        <dbReference type="Pfam" id="PF02768"/>
    </source>
</evidence>
<reference evidence="14" key="2">
    <citation type="submission" date="2020-09" db="EMBL/GenBank/DDBJ databases">
        <authorList>
            <person name="Sun Q."/>
            <person name="Zhou Y."/>
        </authorList>
    </citation>
    <scope>NUCLEOTIDE SEQUENCE</scope>
    <source>
        <strain evidence="14">CGMCC 1.12726</strain>
    </source>
</reference>
<dbReference type="GO" id="GO:0009360">
    <property type="term" value="C:DNA polymerase III complex"/>
    <property type="evidence" value="ECO:0007669"/>
    <property type="project" value="InterPro"/>
</dbReference>
<dbReference type="EMBL" id="BMFO01000003">
    <property type="protein sequence ID" value="GGF94567.1"/>
    <property type="molecule type" value="Genomic_DNA"/>
</dbReference>
<keyword evidence="8 10" id="KW-0239">DNA-directed DNA polymerase</keyword>
<evidence type="ECO:0000256" key="9">
    <source>
        <dbReference type="ARBA" id="ARBA00023125"/>
    </source>
</evidence>
<dbReference type="Pfam" id="PF02767">
    <property type="entry name" value="DNA_pol3_beta_2"/>
    <property type="match status" value="1"/>
</dbReference>
<dbReference type="InterPro" id="IPR022637">
    <property type="entry name" value="DNA_polIII_beta_cen"/>
</dbReference>
<name>A0A917CPP8_9GAMM</name>
<proteinExistence type="inferred from homology"/>
<dbReference type="InterPro" id="IPR046938">
    <property type="entry name" value="DNA_clamp_sf"/>
</dbReference>
<dbReference type="GO" id="GO:0003887">
    <property type="term" value="F:DNA-directed DNA polymerase activity"/>
    <property type="evidence" value="ECO:0007669"/>
    <property type="project" value="UniProtKB-UniRule"/>
</dbReference>
<keyword evidence="9" id="KW-0238">DNA-binding</keyword>
<dbReference type="NCBIfam" id="TIGR00663">
    <property type="entry name" value="dnan"/>
    <property type="match status" value="1"/>
</dbReference>
<keyword evidence="5 10" id="KW-0808">Transferase</keyword>
<dbReference type="GO" id="GO:0005737">
    <property type="term" value="C:cytoplasm"/>
    <property type="evidence" value="ECO:0007669"/>
    <property type="project" value="UniProtKB-SubCell"/>
</dbReference>
<dbReference type="PANTHER" id="PTHR30478">
    <property type="entry name" value="DNA POLYMERASE III SUBUNIT BETA"/>
    <property type="match status" value="1"/>
</dbReference>
<dbReference type="Gene3D" id="3.70.10.10">
    <property type="match status" value="1"/>
</dbReference>
<keyword evidence="6 10" id="KW-0548">Nucleotidyltransferase</keyword>
<keyword evidence="7 10" id="KW-0235">DNA replication</keyword>
<dbReference type="RefSeq" id="WP_188449589.1">
    <property type="nucleotide sequence ID" value="NZ_BMFO01000003.1"/>
</dbReference>
<dbReference type="InterPro" id="IPR022634">
    <property type="entry name" value="DNA_polIII_beta_N"/>
</dbReference>
<dbReference type="Proteomes" id="UP000632858">
    <property type="component" value="Unassembled WGS sequence"/>
</dbReference>
<sequence length="366" mass="40920">MRFSLSREAFLKPLQQVVNVVERRQTLPVLSNLLVHVENGQLSLKGTDLEVELTARNSVDDGQDGEVTIPARKLFDIVRALPDGSKITLSHSGDKATIQAGKSRYTLATLPARDFPENDQLAIIERIRVPEAALKELIERTAFAMAQQDVRYYLNGLLFDLKGKTLRCVSTDGHRLALCETELNEGIDGRKQIIMPRKGVLELQRLLEDGEGDIELEVGNNHLRISRSDVTFSTKLIEGKFPDYEAVIPIGADKEVKVNRDLFRNALQRAAILSNEKFKGVKLDIHPGVLNIVAHNPEQEEAQEEIEIESVIDGISIGFNVNYLLEALSALREESVLIKLRDGNSSALVREASHERSRHVVMPLRL</sequence>
<feature type="domain" description="DNA polymerase III beta sliding clamp central" evidence="12">
    <location>
        <begin position="129"/>
        <end position="243"/>
    </location>
</feature>
<evidence type="ECO:0000313" key="15">
    <source>
        <dbReference type="Proteomes" id="UP000632858"/>
    </source>
</evidence>
<dbReference type="Pfam" id="PF00712">
    <property type="entry name" value="DNA_pol3_beta"/>
    <property type="match status" value="1"/>
</dbReference>
<dbReference type="SUPFAM" id="SSF55979">
    <property type="entry name" value="DNA clamp"/>
    <property type="match status" value="3"/>
</dbReference>
<dbReference type="GO" id="GO:0003677">
    <property type="term" value="F:DNA binding"/>
    <property type="evidence" value="ECO:0007669"/>
    <property type="project" value="UniProtKB-UniRule"/>
</dbReference>
<dbReference type="CDD" id="cd00140">
    <property type="entry name" value="beta_clamp"/>
    <property type="match status" value="1"/>
</dbReference>
<dbReference type="Gene3D" id="3.10.150.10">
    <property type="entry name" value="DNA Polymerase III, subunit A, domain 2"/>
    <property type="match status" value="1"/>
</dbReference>
<evidence type="ECO:0000259" key="11">
    <source>
        <dbReference type="Pfam" id="PF00712"/>
    </source>
</evidence>
<evidence type="ECO:0000256" key="2">
    <source>
        <dbReference type="ARBA" id="ARBA00010752"/>
    </source>
</evidence>
<comment type="similarity">
    <text evidence="2 10">Belongs to the beta sliding clamp family.</text>
</comment>
<dbReference type="PIRSF" id="PIRSF000804">
    <property type="entry name" value="DNA_pol_III_b"/>
    <property type="match status" value="1"/>
</dbReference>
<keyword evidence="15" id="KW-1185">Reference proteome</keyword>
<comment type="subcellular location">
    <subcellularLocation>
        <location evidence="1 10">Cytoplasm</location>
    </subcellularLocation>
</comment>
<dbReference type="PANTHER" id="PTHR30478:SF0">
    <property type="entry name" value="BETA SLIDING CLAMP"/>
    <property type="match status" value="1"/>
</dbReference>
<dbReference type="Pfam" id="PF02768">
    <property type="entry name" value="DNA_pol3_beta_3"/>
    <property type="match status" value="1"/>
</dbReference>
<dbReference type="AlphaFoldDB" id="A0A917CPP8"/>
<gene>
    <name evidence="14" type="primary">dnaN</name>
    <name evidence="14" type="ORF">GCM10010960_15330</name>
</gene>
<dbReference type="SMART" id="SM00480">
    <property type="entry name" value="POL3Bc"/>
    <property type="match status" value="1"/>
</dbReference>
<dbReference type="FunFam" id="3.10.150.10:FF:000007">
    <property type="entry name" value="Beta sliding clamp"/>
    <property type="match status" value="1"/>
</dbReference>
<evidence type="ECO:0000256" key="3">
    <source>
        <dbReference type="ARBA" id="ARBA00021035"/>
    </source>
</evidence>
<accession>A0A917CPP8</accession>
<dbReference type="InterPro" id="IPR001001">
    <property type="entry name" value="DNA_polIII_beta"/>
</dbReference>
<evidence type="ECO:0000256" key="7">
    <source>
        <dbReference type="ARBA" id="ARBA00022705"/>
    </source>
</evidence>
<comment type="subunit">
    <text evidence="10">Forms a ring-shaped head-to-tail homodimer around DNA.</text>
</comment>
<feature type="domain" description="DNA polymerase III beta sliding clamp N-terminal" evidence="11">
    <location>
        <begin position="1"/>
        <end position="117"/>
    </location>
</feature>
<keyword evidence="4 10" id="KW-0963">Cytoplasm</keyword>
<reference evidence="14" key="1">
    <citation type="journal article" date="2014" name="Int. J. Syst. Evol. Microbiol.">
        <title>Complete genome sequence of Corynebacterium casei LMG S-19264T (=DSM 44701T), isolated from a smear-ripened cheese.</title>
        <authorList>
            <consortium name="US DOE Joint Genome Institute (JGI-PGF)"/>
            <person name="Walter F."/>
            <person name="Albersmeier A."/>
            <person name="Kalinowski J."/>
            <person name="Ruckert C."/>
        </authorList>
    </citation>
    <scope>NUCLEOTIDE SEQUENCE</scope>
    <source>
        <strain evidence="14">CGMCC 1.12726</strain>
    </source>
</reference>